<feature type="non-terminal residue" evidence="2">
    <location>
        <position position="1"/>
    </location>
</feature>
<protein>
    <submittedName>
        <fullName evidence="2">Uncharacterized protein</fullName>
    </submittedName>
</protein>
<dbReference type="AlphaFoldDB" id="A0A0K8V3I6"/>
<accession>A0A0K8V3I6</accession>
<evidence type="ECO:0000313" key="2">
    <source>
        <dbReference type="EMBL" id="JAI33464.1"/>
    </source>
</evidence>
<proteinExistence type="predicted"/>
<gene>
    <name evidence="2" type="ORF">c2_g1_i2</name>
</gene>
<reference evidence="2" key="1">
    <citation type="submission" date="2015-06" db="EMBL/GenBank/DDBJ databases">
        <authorList>
            <person name="Hoefler B.C."/>
            <person name="Straight P.D."/>
        </authorList>
    </citation>
    <scope>NUCLEOTIDE SEQUENCE</scope>
</reference>
<evidence type="ECO:0000256" key="1">
    <source>
        <dbReference type="SAM" id="MobiDB-lite"/>
    </source>
</evidence>
<dbReference type="EMBL" id="GDHF01018850">
    <property type="protein sequence ID" value="JAI33464.1"/>
    <property type="molecule type" value="Transcribed_RNA"/>
</dbReference>
<feature type="region of interest" description="Disordered" evidence="1">
    <location>
        <begin position="83"/>
        <end position="138"/>
    </location>
</feature>
<sequence>THARSYIHTYKHKQQQPHKKINIFYNKFGAHTSAGTTQSTHSASITNDKQKHDKILQTTQLTGKQPKFTLTNGRTNAYNPLAAASKPATAEQHSRLAKHPPAQRMRRTRALGHKPRSQKKRRAATKHASRVSEWRGGA</sequence>
<name>A0A0K8V3I6_BACLA</name>
<feature type="compositionally biased region" description="Basic residues" evidence="1">
    <location>
        <begin position="104"/>
        <end position="129"/>
    </location>
</feature>
<organism evidence="2">
    <name type="scientific">Bactrocera latifrons</name>
    <name type="common">Malaysian fruit fly</name>
    <name type="synonym">Chaetodacus latifrons</name>
    <dbReference type="NCBI Taxonomy" id="174628"/>
    <lineage>
        <taxon>Eukaryota</taxon>
        <taxon>Metazoa</taxon>
        <taxon>Ecdysozoa</taxon>
        <taxon>Arthropoda</taxon>
        <taxon>Hexapoda</taxon>
        <taxon>Insecta</taxon>
        <taxon>Pterygota</taxon>
        <taxon>Neoptera</taxon>
        <taxon>Endopterygota</taxon>
        <taxon>Diptera</taxon>
        <taxon>Brachycera</taxon>
        <taxon>Muscomorpha</taxon>
        <taxon>Tephritoidea</taxon>
        <taxon>Tephritidae</taxon>
        <taxon>Bactrocera</taxon>
        <taxon>Bactrocera</taxon>
    </lineage>
</organism>